<dbReference type="AlphaFoldDB" id="A0A9N9CYC5"/>
<reference evidence="1" key="1">
    <citation type="submission" date="2021-06" db="EMBL/GenBank/DDBJ databases">
        <authorList>
            <person name="Kallberg Y."/>
            <person name="Tangrot J."/>
            <person name="Rosling A."/>
        </authorList>
    </citation>
    <scope>NUCLEOTIDE SEQUENCE</scope>
    <source>
        <strain evidence="1">IA702</strain>
    </source>
</reference>
<comment type="caution">
    <text evidence="1">The sequence shown here is derived from an EMBL/GenBank/DDBJ whole genome shotgun (WGS) entry which is preliminary data.</text>
</comment>
<sequence>MSVSLLFNGRFDMPVECLQEIFKCHQYEPNYLYTCLQVSKHWCQHAVTLLYRNPFDKIHKPSAKLITTYLQFLDDKTISSFESRGVRIPCYSRPFMIDYPVYVHTLCYKQSYDSVIDFLSEHDVTKRQVWEKELFAKEILDEILKMFVTRGVHIDELTLDTEDSNVYPPNVYMLLPRFPGVPSFMRRVRKFTCGGRFEKGDLMCRMSTFCKDLHTLQLNFYDYDMYDPRDRDRSETKRIGTLIEAQLHLQRLIIHGPYRFLSNLLPAVTSQSNCLIHVEFVRVVFRDYVPLFIVAMCSNLQTLIMEDCENLNDNILAPLATSSFTRLKKFVFINRYQKVLDNLIPVVANTLGSLREVRFRRRLPNSAVICNVPDIPPAVVETIGRTSVKLKHFEGHVEQETMPAFMTLLMSCLTLKRLTISVEHREFFTTHVPLLFPRSLRFLTISFAGFLSADELDDFMNHCSAPLETLQLPASSCIDRHHFHVIVKHARRMGTLQRLALSRHANVSEKDIEQARGVVKHISMCGEQKEW</sequence>
<name>A0A9N9CYC5_9GLOM</name>
<dbReference type="SUPFAM" id="SSF52047">
    <property type="entry name" value="RNI-like"/>
    <property type="match status" value="1"/>
</dbReference>
<proteinExistence type="predicted"/>
<dbReference type="EMBL" id="CAJVPJ010002366">
    <property type="protein sequence ID" value="CAG8619615.1"/>
    <property type="molecule type" value="Genomic_DNA"/>
</dbReference>
<protein>
    <submittedName>
        <fullName evidence="1">2104_t:CDS:1</fullName>
    </submittedName>
</protein>
<accession>A0A9N9CYC5</accession>
<keyword evidence="2" id="KW-1185">Reference proteome</keyword>
<dbReference type="Proteomes" id="UP000789572">
    <property type="component" value="Unassembled WGS sequence"/>
</dbReference>
<organism evidence="1 2">
    <name type="scientific">Paraglomus occultum</name>
    <dbReference type="NCBI Taxonomy" id="144539"/>
    <lineage>
        <taxon>Eukaryota</taxon>
        <taxon>Fungi</taxon>
        <taxon>Fungi incertae sedis</taxon>
        <taxon>Mucoromycota</taxon>
        <taxon>Glomeromycotina</taxon>
        <taxon>Glomeromycetes</taxon>
        <taxon>Paraglomerales</taxon>
        <taxon>Paraglomeraceae</taxon>
        <taxon>Paraglomus</taxon>
    </lineage>
</organism>
<evidence type="ECO:0000313" key="1">
    <source>
        <dbReference type="EMBL" id="CAG8619615.1"/>
    </source>
</evidence>
<dbReference type="Gene3D" id="3.80.10.10">
    <property type="entry name" value="Ribonuclease Inhibitor"/>
    <property type="match status" value="1"/>
</dbReference>
<dbReference type="OrthoDB" id="2354951at2759"/>
<dbReference type="InterPro" id="IPR032675">
    <property type="entry name" value="LRR_dom_sf"/>
</dbReference>
<gene>
    <name evidence="1" type="ORF">POCULU_LOCUS8353</name>
</gene>
<evidence type="ECO:0000313" key="2">
    <source>
        <dbReference type="Proteomes" id="UP000789572"/>
    </source>
</evidence>